<dbReference type="Pfam" id="PF00358">
    <property type="entry name" value="PTS_EIIA_1"/>
    <property type="match status" value="1"/>
</dbReference>
<keyword evidence="3" id="KW-0762">Sugar transport</keyword>
<organism evidence="8 10">
    <name type="scientific">Rothia aeria</name>
    <dbReference type="NCBI Taxonomy" id="172042"/>
    <lineage>
        <taxon>Bacteria</taxon>
        <taxon>Bacillati</taxon>
        <taxon>Actinomycetota</taxon>
        <taxon>Actinomycetes</taxon>
        <taxon>Micrococcales</taxon>
        <taxon>Micrococcaceae</taxon>
        <taxon>Rothia</taxon>
    </lineage>
</organism>
<dbReference type="Proteomes" id="UP000250241">
    <property type="component" value="Chromosome"/>
</dbReference>
<dbReference type="InterPro" id="IPR050890">
    <property type="entry name" value="PTS_EIIA_component"/>
</dbReference>
<name>A0A2Z5QWY0_9MICC</name>
<keyword evidence="5" id="KW-0598">Phosphotransferase system</keyword>
<feature type="domain" description="PTS EIIA type-1" evidence="7">
    <location>
        <begin position="35"/>
        <end position="139"/>
    </location>
</feature>
<evidence type="ECO:0000256" key="2">
    <source>
        <dbReference type="ARBA" id="ARBA00022448"/>
    </source>
</evidence>
<protein>
    <submittedName>
        <fullName evidence="8">Glucose-specific IIA component protein</fullName>
    </submittedName>
    <submittedName>
        <fullName evidence="9">Glucose-specific phosphotransferase enzyme IIA component</fullName>
        <ecNumber evidence="9">2.7.1.-</ecNumber>
    </submittedName>
</protein>
<dbReference type="GO" id="GO:0005737">
    <property type="term" value="C:cytoplasm"/>
    <property type="evidence" value="ECO:0007669"/>
    <property type="project" value="UniProtKB-SubCell"/>
</dbReference>
<dbReference type="KEGG" id="raj:RA11412_0639"/>
<dbReference type="EMBL" id="AP017895">
    <property type="protein sequence ID" value="BAV86938.1"/>
    <property type="molecule type" value="Genomic_DNA"/>
</dbReference>
<proteinExistence type="predicted"/>
<dbReference type="PANTHER" id="PTHR45008:SF1">
    <property type="entry name" value="PTS SYSTEM GLUCOSE-SPECIFIC EIIA COMPONENT"/>
    <property type="match status" value="1"/>
</dbReference>
<dbReference type="AlphaFoldDB" id="A0A2Z5QWY0"/>
<dbReference type="EC" id="2.7.1.-" evidence="9"/>
<dbReference type="GO" id="GO:0016301">
    <property type="term" value="F:kinase activity"/>
    <property type="evidence" value="ECO:0007669"/>
    <property type="project" value="UniProtKB-KW"/>
</dbReference>
<reference evidence="9 11" key="2">
    <citation type="submission" date="2018-12" db="EMBL/GenBank/DDBJ databases">
        <authorList>
            <consortium name="Pathogen Informatics"/>
        </authorList>
    </citation>
    <scope>NUCLEOTIDE SEQUENCE [LARGE SCALE GENOMIC DNA]</scope>
    <source>
        <strain evidence="9 11">NCTC10207</strain>
    </source>
</reference>
<dbReference type="Gene3D" id="2.70.70.10">
    <property type="entry name" value="Glucose Permease (Domain IIA)"/>
    <property type="match status" value="1"/>
</dbReference>
<evidence type="ECO:0000313" key="10">
    <source>
        <dbReference type="Proteomes" id="UP000250241"/>
    </source>
</evidence>
<dbReference type="InterPro" id="IPR001127">
    <property type="entry name" value="PTS_EIIA_1_perm"/>
</dbReference>
<dbReference type="FunFam" id="2.70.70.10:FF:000001">
    <property type="entry name" value="PTS system glucose-specific IIA component"/>
    <property type="match status" value="1"/>
</dbReference>
<evidence type="ECO:0000256" key="3">
    <source>
        <dbReference type="ARBA" id="ARBA00022597"/>
    </source>
</evidence>
<dbReference type="PROSITE" id="PS51093">
    <property type="entry name" value="PTS_EIIA_TYPE_1"/>
    <property type="match status" value="1"/>
</dbReference>
<evidence type="ECO:0000259" key="7">
    <source>
        <dbReference type="PROSITE" id="PS51093"/>
    </source>
</evidence>
<evidence type="ECO:0000256" key="5">
    <source>
        <dbReference type="ARBA" id="ARBA00022683"/>
    </source>
</evidence>
<dbReference type="NCBIfam" id="TIGR00830">
    <property type="entry name" value="PTBA"/>
    <property type="match status" value="1"/>
</dbReference>
<comment type="subcellular location">
    <subcellularLocation>
        <location evidence="1">Cytoplasm</location>
    </subcellularLocation>
</comment>
<evidence type="ECO:0000256" key="6">
    <source>
        <dbReference type="ARBA" id="ARBA00022777"/>
    </source>
</evidence>
<dbReference type="GeneID" id="93861722"/>
<reference evidence="8 10" key="1">
    <citation type="submission" date="2016-10" db="EMBL/GenBank/DDBJ databases">
        <title>Genome sequence of Rothia aeria strain JCM11412.</title>
        <authorList>
            <person name="Nambu T."/>
        </authorList>
    </citation>
    <scope>NUCLEOTIDE SEQUENCE [LARGE SCALE GENOMIC DNA]</scope>
    <source>
        <strain evidence="8 10">JCM 11412</strain>
    </source>
</reference>
<accession>A0A2Z5QWY0</accession>
<sequence>MFGFGKKKEAAEQPAAEIYVAPVSGEYLPLAEVSDPVFSQGVMGDGYAVDPTDGVICAPVSGEIALIQDTLHAFMIRTPNGGEVLVHIGIDTVDLGGEGFEGLAKVADKVDAGDPIVKVDWAAIEGRIPSKETMVMITNTAKFNISKESDARRTVQAGDRVAEATKK</sequence>
<evidence type="ECO:0000313" key="11">
    <source>
        <dbReference type="Proteomes" id="UP000282386"/>
    </source>
</evidence>
<dbReference type="Proteomes" id="UP000282386">
    <property type="component" value="Chromosome"/>
</dbReference>
<dbReference type="InterPro" id="IPR011055">
    <property type="entry name" value="Dup_hybrid_motif"/>
</dbReference>
<dbReference type="PROSITE" id="PS00371">
    <property type="entry name" value="PTS_EIIA_TYPE_1_HIS"/>
    <property type="match status" value="1"/>
</dbReference>
<evidence type="ECO:0000313" key="8">
    <source>
        <dbReference type="EMBL" id="BAV86938.1"/>
    </source>
</evidence>
<dbReference type="PANTHER" id="PTHR45008">
    <property type="entry name" value="PTS SYSTEM GLUCOSE-SPECIFIC EIIA COMPONENT"/>
    <property type="match status" value="1"/>
</dbReference>
<gene>
    <name evidence="9" type="primary">crr</name>
    <name evidence="9" type="ORF">NCTC10207_00127</name>
    <name evidence="8" type="ORF">RA11412_0639</name>
</gene>
<keyword evidence="6" id="KW-0418">Kinase</keyword>
<evidence type="ECO:0000256" key="4">
    <source>
        <dbReference type="ARBA" id="ARBA00022679"/>
    </source>
</evidence>
<evidence type="ECO:0000256" key="1">
    <source>
        <dbReference type="ARBA" id="ARBA00004496"/>
    </source>
</evidence>
<keyword evidence="4 9" id="KW-0808">Transferase</keyword>
<dbReference type="GO" id="GO:0009401">
    <property type="term" value="P:phosphoenolpyruvate-dependent sugar phosphotransferase system"/>
    <property type="evidence" value="ECO:0007669"/>
    <property type="project" value="UniProtKB-KW"/>
</dbReference>
<dbReference type="EMBL" id="LR134479">
    <property type="protein sequence ID" value="VEI22061.1"/>
    <property type="molecule type" value="Genomic_DNA"/>
</dbReference>
<evidence type="ECO:0000313" key="9">
    <source>
        <dbReference type="EMBL" id="VEI22061.1"/>
    </source>
</evidence>
<dbReference type="SUPFAM" id="SSF51261">
    <property type="entry name" value="Duplicated hybrid motif"/>
    <property type="match status" value="1"/>
</dbReference>
<keyword evidence="10" id="KW-1185">Reference proteome</keyword>
<keyword evidence="2" id="KW-0813">Transport</keyword>
<dbReference type="RefSeq" id="WP_006888337.1">
    <property type="nucleotide sequence ID" value="NZ_CAJPQC010000002.1"/>
</dbReference>